<comment type="caution">
    <text evidence="5">The sequence shown here is derived from an EMBL/GenBank/DDBJ whole genome shotgun (WGS) entry which is preliminary data.</text>
</comment>
<dbReference type="AlphaFoldDB" id="A0A366IA24"/>
<feature type="domain" description="RNA 2-O ribose methyltransferase substrate binding" evidence="4">
    <location>
        <begin position="31"/>
        <end position="104"/>
    </location>
</feature>
<evidence type="ECO:0000256" key="3">
    <source>
        <dbReference type="ARBA" id="ARBA00022679"/>
    </source>
</evidence>
<organism evidence="5 6">
    <name type="scientific">Alkalibaculum bacchi</name>
    <dbReference type="NCBI Taxonomy" id="645887"/>
    <lineage>
        <taxon>Bacteria</taxon>
        <taxon>Bacillati</taxon>
        <taxon>Bacillota</taxon>
        <taxon>Clostridia</taxon>
        <taxon>Eubacteriales</taxon>
        <taxon>Eubacteriaceae</taxon>
        <taxon>Alkalibaculum</taxon>
    </lineage>
</organism>
<dbReference type="GO" id="GO:0008173">
    <property type="term" value="F:RNA methyltransferase activity"/>
    <property type="evidence" value="ECO:0007669"/>
    <property type="project" value="InterPro"/>
</dbReference>
<accession>A0A366IA24</accession>
<dbReference type="InterPro" id="IPR001537">
    <property type="entry name" value="SpoU_MeTrfase"/>
</dbReference>
<dbReference type="PANTHER" id="PTHR43191:SF2">
    <property type="entry name" value="RRNA METHYLTRANSFERASE 3, MITOCHONDRIAL"/>
    <property type="match status" value="1"/>
</dbReference>
<evidence type="ECO:0000256" key="1">
    <source>
        <dbReference type="ARBA" id="ARBA00007228"/>
    </source>
</evidence>
<dbReference type="InterPro" id="IPR053888">
    <property type="entry name" value="MRM3-like_sub_bind"/>
</dbReference>
<protein>
    <submittedName>
        <fullName evidence="5">TrmH family RNA methyltransferase</fullName>
    </submittedName>
</protein>
<dbReference type="SUPFAM" id="SSF75217">
    <property type="entry name" value="alpha/beta knot"/>
    <property type="match status" value="1"/>
</dbReference>
<dbReference type="InterPro" id="IPR013123">
    <property type="entry name" value="SpoU_subst-bd"/>
</dbReference>
<keyword evidence="2 5" id="KW-0489">Methyltransferase</keyword>
<dbReference type="GO" id="GO:0006396">
    <property type="term" value="P:RNA processing"/>
    <property type="evidence" value="ECO:0007669"/>
    <property type="project" value="InterPro"/>
</dbReference>
<dbReference type="EMBL" id="QNRX01000007">
    <property type="protein sequence ID" value="RBP65394.1"/>
    <property type="molecule type" value="Genomic_DNA"/>
</dbReference>
<evidence type="ECO:0000259" key="4">
    <source>
        <dbReference type="SMART" id="SM00967"/>
    </source>
</evidence>
<dbReference type="GO" id="GO:0003723">
    <property type="term" value="F:RNA binding"/>
    <property type="evidence" value="ECO:0007669"/>
    <property type="project" value="InterPro"/>
</dbReference>
<dbReference type="Gene3D" id="3.40.1280.10">
    <property type="match status" value="1"/>
</dbReference>
<keyword evidence="6" id="KW-1185">Reference proteome</keyword>
<name>A0A366IA24_9FIRM</name>
<dbReference type="PANTHER" id="PTHR43191">
    <property type="entry name" value="RRNA METHYLTRANSFERASE 3"/>
    <property type="match status" value="1"/>
</dbReference>
<evidence type="ECO:0000256" key="2">
    <source>
        <dbReference type="ARBA" id="ARBA00022603"/>
    </source>
</evidence>
<keyword evidence="3 5" id="KW-0808">Transferase</keyword>
<dbReference type="InterPro" id="IPR029064">
    <property type="entry name" value="Ribosomal_eL30-like_sf"/>
</dbReference>
<dbReference type="Pfam" id="PF22435">
    <property type="entry name" value="MRM3-like_sub_bind"/>
    <property type="match status" value="1"/>
</dbReference>
<dbReference type="Proteomes" id="UP000253490">
    <property type="component" value="Unassembled WGS sequence"/>
</dbReference>
<dbReference type="InterPro" id="IPR029026">
    <property type="entry name" value="tRNA_m1G_MTases_N"/>
</dbReference>
<evidence type="ECO:0000313" key="5">
    <source>
        <dbReference type="EMBL" id="RBP65394.1"/>
    </source>
</evidence>
<reference evidence="5 6" key="1">
    <citation type="submission" date="2018-06" db="EMBL/GenBank/DDBJ databases">
        <title>Genomic Encyclopedia of Type Strains, Phase IV (KMG-IV): sequencing the most valuable type-strain genomes for metagenomic binning, comparative biology and taxonomic classification.</title>
        <authorList>
            <person name="Goeker M."/>
        </authorList>
    </citation>
    <scope>NUCLEOTIDE SEQUENCE [LARGE SCALE GENOMIC DNA]</scope>
    <source>
        <strain evidence="5 6">DSM 22112</strain>
    </source>
</reference>
<dbReference type="CDD" id="cd18095">
    <property type="entry name" value="SpoU-like_rRNA-MTase"/>
    <property type="match status" value="1"/>
</dbReference>
<dbReference type="SMART" id="SM00967">
    <property type="entry name" value="SpoU_sub_bind"/>
    <property type="match status" value="1"/>
</dbReference>
<proteinExistence type="inferred from homology"/>
<dbReference type="InterPro" id="IPR051259">
    <property type="entry name" value="rRNA_Methyltransferase"/>
</dbReference>
<dbReference type="GO" id="GO:0005737">
    <property type="term" value="C:cytoplasm"/>
    <property type="evidence" value="ECO:0007669"/>
    <property type="project" value="UniProtKB-ARBA"/>
</dbReference>
<dbReference type="OrthoDB" id="9794400at2"/>
<comment type="similarity">
    <text evidence="1">Belongs to the class IV-like SAM-binding methyltransferase superfamily. RNA methyltransferase TrmH family.</text>
</comment>
<sequence>MQYIESHENKAIKHLQKLKMKKYRESSKEYILEGYKVIEDAIESGEKLKSIFISAKSTKKYRNIRELVREDLPIYEVEDHLFEKLTSMEHSEGIIAINSFPQIMDFRDSSVLILDRLQDPGNLGTIIRTGDAAGFHNIICSKGCVDIYNDKTIRGTMGSLFHVNIKKDADILQEIDSIRKKGYTIVGTQLNTDYFYTNIEAKKKYALVIGNEANGISKEVLDACDLHVKIPIYGKAESLNASIAAAIIMYHIATL</sequence>
<evidence type="ECO:0000313" key="6">
    <source>
        <dbReference type="Proteomes" id="UP000253490"/>
    </source>
</evidence>
<gene>
    <name evidence="5" type="ORF">DES36_107135</name>
</gene>
<dbReference type="RefSeq" id="WP_113920509.1">
    <property type="nucleotide sequence ID" value="NZ_CALNCS010000258.1"/>
</dbReference>
<dbReference type="GO" id="GO:0032259">
    <property type="term" value="P:methylation"/>
    <property type="evidence" value="ECO:0007669"/>
    <property type="project" value="UniProtKB-KW"/>
</dbReference>
<dbReference type="InterPro" id="IPR029028">
    <property type="entry name" value="Alpha/beta_knot_MTases"/>
</dbReference>
<dbReference type="Pfam" id="PF00588">
    <property type="entry name" value="SpoU_methylase"/>
    <property type="match status" value="1"/>
</dbReference>
<dbReference type="Gene3D" id="3.30.1330.30">
    <property type="match status" value="1"/>
</dbReference>
<dbReference type="SUPFAM" id="SSF55315">
    <property type="entry name" value="L30e-like"/>
    <property type="match status" value="1"/>
</dbReference>